<evidence type="ECO:0000256" key="1">
    <source>
        <dbReference type="ARBA" id="ARBA00008140"/>
    </source>
</evidence>
<dbReference type="PANTHER" id="PTHR12378">
    <property type="entry name" value="DESUMOYLATING ISOPEPTIDASE"/>
    <property type="match status" value="1"/>
</dbReference>
<evidence type="ECO:0000256" key="3">
    <source>
        <dbReference type="ARBA" id="ARBA00022801"/>
    </source>
</evidence>
<dbReference type="GO" id="GO:0070646">
    <property type="term" value="P:protein modification by small protein removal"/>
    <property type="evidence" value="ECO:0007669"/>
    <property type="project" value="TreeGrafter"/>
</dbReference>
<dbReference type="InterPro" id="IPR042266">
    <property type="entry name" value="PPPDE_sf"/>
</dbReference>
<organism evidence="6 7">
    <name type="scientific">Polarella glacialis</name>
    <name type="common">Dinoflagellate</name>
    <dbReference type="NCBI Taxonomy" id="89957"/>
    <lineage>
        <taxon>Eukaryota</taxon>
        <taxon>Sar</taxon>
        <taxon>Alveolata</taxon>
        <taxon>Dinophyceae</taxon>
        <taxon>Suessiales</taxon>
        <taxon>Suessiaceae</taxon>
        <taxon>Polarella</taxon>
    </lineage>
</organism>
<feature type="region of interest" description="Disordered" evidence="4">
    <location>
        <begin position="37"/>
        <end position="63"/>
    </location>
</feature>
<dbReference type="SMART" id="SM01179">
    <property type="entry name" value="DUF862"/>
    <property type="match status" value="1"/>
</dbReference>
<dbReference type="GO" id="GO:0006508">
    <property type="term" value="P:proteolysis"/>
    <property type="evidence" value="ECO:0007669"/>
    <property type="project" value="UniProtKB-KW"/>
</dbReference>
<name>A0A813JMJ9_POLGL</name>
<dbReference type="EMBL" id="CAJNNW010025815">
    <property type="protein sequence ID" value="CAE8680016.1"/>
    <property type="molecule type" value="Genomic_DNA"/>
</dbReference>
<keyword evidence="3" id="KW-0378">Hydrolase</keyword>
<comment type="caution">
    <text evidence="6">The sequence shown here is derived from an EMBL/GenBank/DDBJ whole genome shotgun (WGS) entry which is preliminary data.</text>
</comment>
<dbReference type="Proteomes" id="UP000626109">
    <property type="component" value="Unassembled WGS sequence"/>
</dbReference>
<dbReference type="PROSITE" id="PS51858">
    <property type="entry name" value="PPPDE"/>
    <property type="match status" value="1"/>
</dbReference>
<dbReference type="GO" id="GO:0008233">
    <property type="term" value="F:peptidase activity"/>
    <property type="evidence" value="ECO:0007669"/>
    <property type="project" value="UniProtKB-KW"/>
</dbReference>
<dbReference type="SUPFAM" id="SSF47473">
    <property type="entry name" value="EF-hand"/>
    <property type="match status" value="1"/>
</dbReference>
<feature type="region of interest" description="Disordered" evidence="4">
    <location>
        <begin position="152"/>
        <end position="173"/>
    </location>
</feature>
<evidence type="ECO:0000256" key="2">
    <source>
        <dbReference type="ARBA" id="ARBA00022670"/>
    </source>
</evidence>
<dbReference type="InterPro" id="IPR011992">
    <property type="entry name" value="EF-hand-dom_pair"/>
</dbReference>
<reference evidence="6" key="1">
    <citation type="submission" date="2021-02" db="EMBL/GenBank/DDBJ databases">
        <authorList>
            <person name="Dougan E. K."/>
            <person name="Rhodes N."/>
            <person name="Thang M."/>
            <person name="Chan C."/>
        </authorList>
    </citation>
    <scope>NUCLEOTIDE SEQUENCE</scope>
</reference>
<gene>
    <name evidence="6" type="ORF">PGLA2088_LOCUS21678</name>
</gene>
<evidence type="ECO:0000313" key="6">
    <source>
        <dbReference type="EMBL" id="CAE8680016.1"/>
    </source>
</evidence>
<dbReference type="InterPro" id="IPR008580">
    <property type="entry name" value="PPPDE_dom"/>
</dbReference>
<dbReference type="AlphaFoldDB" id="A0A813JMJ9"/>
<comment type="similarity">
    <text evidence="1">Belongs to the DeSI family.</text>
</comment>
<dbReference type="PANTHER" id="PTHR12378:SF7">
    <property type="entry name" value="DESUMOYLATING ISOPEPTIDASE 1"/>
    <property type="match status" value="1"/>
</dbReference>
<protein>
    <recommendedName>
        <fullName evidence="5">PPPDE domain-containing protein</fullName>
    </recommendedName>
</protein>
<dbReference type="Pfam" id="PF05903">
    <property type="entry name" value="Peptidase_C97"/>
    <property type="match status" value="1"/>
</dbReference>
<evidence type="ECO:0000259" key="5">
    <source>
        <dbReference type="PROSITE" id="PS51858"/>
    </source>
</evidence>
<dbReference type="Gene3D" id="3.90.1720.30">
    <property type="entry name" value="PPPDE domains"/>
    <property type="match status" value="1"/>
</dbReference>
<accession>A0A813JMJ9</accession>
<sequence length="853" mass="94126">MPFAAEAASGAEGWCWAEDLEVPAEQNLTLPAHLSTTRPQQNKAAVQGVAADGPHSDAPSEEFEDFTAPLSGRAQKPYCHLLQQPHFSSVLPREELVPRDDEEIDTFRSPPKPVLRRGLIRNAEQVYATVQASPVIGVPAFRRCASEATGEGKGQLASLPDQTNEGASKADGGLGSTLRSGSLGLSSELQSMCALLRSHFAQVDLGNTNLVNLGNLIAFVGQRLGQVPDLEILLYESVCRCFQQACVHADGIRVEDWVHFGLLLCSSPSPLAHQFLNRRLRRVLLETPSFLREALEAFEEADRRGTGGLRATDLDAFVDAEELKQQQQEQQEQQQQNEATRNTTGELNYCDFLSFCLGYRRSPVVLHWYDVSKGYAQWLPTTILGGQKLGGIWHTGVVAFGKEYWYGGKVFASEPGAAPFPPGPTRCTYLGTTLRTREELEGFLRSEVAPSYTKDTYDILQRNCNHFSDEVASFLIQGCSIPEEARCQPEAVFSKPVLEFVRPLLNRWLGGFEAASDRDELDDLTGEWRARLWPGDLALFMEPADNDNNNNNSNNDMAAETQAFRHDKPVHLVQISNVDAWQGVCDITYFSSDALHAWGAPPCAGARVQTGSFWDWNVVRQASVPLLALRPRKSGPSPSSGADSAASRGSLRVECRTVDPEIRRHLQRKAIVYAHCPQGHAMQPSDSDRSMGWGIRGLTAASLSVCGICRQTLCTNRPKLEFCRQNLRTNGSKLECKACMFCTCGPCDRKGLFRGYYSLGSIDPAAARLLVQEPAWIRYKAQRYLAAAACPVGCLLDLEVWLRLAVRLFGDLGSDLPSKVELMELFRWHSEALDGSWSKEGLNEARCSGAALR</sequence>
<evidence type="ECO:0000313" key="7">
    <source>
        <dbReference type="Proteomes" id="UP000626109"/>
    </source>
</evidence>
<evidence type="ECO:0000256" key="4">
    <source>
        <dbReference type="SAM" id="MobiDB-lite"/>
    </source>
</evidence>
<proteinExistence type="inferred from homology"/>
<keyword evidence="2" id="KW-0645">Protease</keyword>
<feature type="domain" description="PPPDE" evidence="5">
    <location>
        <begin position="362"/>
        <end position="506"/>
    </location>
</feature>